<evidence type="ECO:0000313" key="4">
    <source>
        <dbReference type="Proteomes" id="UP001596398"/>
    </source>
</evidence>
<keyword evidence="4" id="KW-1185">Reference proteome</keyword>
<accession>A0ABD5ZT31</accession>
<comment type="caution">
    <text evidence="3">The sequence shown here is derived from an EMBL/GenBank/DDBJ whole genome shotgun (WGS) entry which is preliminary data.</text>
</comment>
<name>A0ABD5ZT31_9EURY</name>
<evidence type="ECO:0000313" key="3">
    <source>
        <dbReference type="EMBL" id="MFC7236535.1"/>
    </source>
</evidence>
<reference evidence="3" key="1">
    <citation type="journal article" date="2014" name="Int. J. Syst. Evol. Microbiol.">
        <title>Complete genome sequence of Corynebacterium casei LMG S-19264T (=DSM 44701T), isolated from a smear-ripened cheese.</title>
        <authorList>
            <consortium name="US DOE Joint Genome Institute (JGI-PGF)"/>
            <person name="Walter F."/>
            <person name="Albersmeier A."/>
            <person name="Kalinowski J."/>
            <person name="Ruckert C."/>
        </authorList>
    </citation>
    <scope>NUCLEOTIDE SEQUENCE [LARGE SCALE GENOMIC DNA]</scope>
    <source>
        <strain evidence="3">CCM 7403</strain>
    </source>
</reference>
<dbReference type="EMBL" id="JBHTAP010000001">
    <property type="protein sequence ID" value="MFC7233728.1"/>
    <property type="molecule type" value="Genomic_DNA"/>
</dbReference>
<proteinExistence type="predicted"/>
<sequence>MSFEEGDKVVLHDEHSDFDGEVGTVETVSETMFGDEQYVISFEGGQEAGISEDALTEADEADAEDDEE</sequence>
<dbReference type="RefSeq" id="WP_276234695.1">
    <property type="nucleotide sequence ID" value="NZ_CP119802.1"/>
</dbReference>
<reference evidence="3" key="3">
    <citation type="submission" date="2024-09" db="EMBL/GenBank/DDBJ databases">
        <authorList>
            <person name="Sun Q."/>
        </authorList>
    </citation>
    <scope>NUCLEOTIDE SEQUENCE</scope>
    <source>
        <strain evidence="3">CCM 7403</strain>
    </source>
</reference>
<protein>
    <submittedName>
        <fullName evidence="3">DUF1918 domain-containing protein</fullName>
    </submittedName>
</protein>
<feature type="region of interest" description="Disordered" evidence="1">
    <location>
        <begin position="44"/>
        <end position="68"/>
    </location>
</feature>
<dbReference type="Proteomes" id="UP001596398">
    <property type="component" value="Unassembled WGS sequence"/>
</dbReference>
<feature type="compositionally biased region" description="Acidic residues" evidence="1">
    <location>
        <begin position="54"/>
        <end position="68"/>
    </location>
</feature>
<evidence type="ECO:0000313" key="2">
    <source>
        <dbReference type="EMBL" id="MFC7233728.1"/>
    </source>
</evidence>
<dbReference type="GeneID" id="79268266"/>
<dbReference type="AlphaFoldDB" id="A0ABD5ZT31"/>
<gene>
    <name evidence="2" type="ORF">ACFQJ4_00195</name>
    <name evidence="3" type="ORF">ACFQJ4_14600</name>
</gene>
<evidence type="ECO:0000256" key="1">
    <source>
        <dbReference type="SAM" id="MobiDB-lite"/>
    </source>
</evidence>
<reference evidence="4" key="2">
    <citation type="journal article" date="2019" name="Int. J. Syst. Evol. Microbiol.">
        <title>The Global Catalogue of Microorganisms (GCM) 10K type strain sequencing project: providing services to taxonomists for standard genome sequencing and annotation.</title>
        <authorList>
            <consortium name="The Broad Institute Genomics Platform"/>
            <consortium name="The Broad Institute Genome Sequencing Center for Infectious Disease"/>
            <person name="Wu L."/>
            <person name="Ma J."/>
        </authorList>
    </citation>
    <scope>NUCLEOTIDE SEQUENCE [LARGE SCALE GENOMIC DNA]</scope>
    <source>
        <strain evidence="4">DT85</strain>
    </source>
</reference>
<organism evidence="3 4">
    <name type="scientific">Halosegnis marinus</name>
    <dbReference type="NCBI Taxonomy" id="3034023"/>
    <lineage>
        <taxon>Archaea</taxon>
        <taxon>Methanobacteriati</taxon>
        <taxon>Methanobacteriota</taxon>
        <taxon>Stenosarchaea group</taxon>
        <taxon>Halobacteria</taxon>
        <taxon>Halobacteriales</taxon>
        <taxon>Natronomonadaceae</taxon>
        <taxon>Halosegnis</taxon>
    </lineage>
</organism>
<dbReference type="EMBL" id="JBHTAP010000001">
    <property type="protein sequence ID" value="MFC7236535.1"/>
    <property type="molecule type" value="Genomic_DNA"/>
</dbReference>